<protein>
    <submittedName>
        <fullName evidence="7">RDD family protein</fullName>
    </submittedName>
</protein>
<reference evidence="7 8" key="1">
    <citation type="submission" date="2019-12" db="EMBL/GenBank/DDBJ databases">
        <title>Draft genome sequence of Pseudomonas otitidis recovered from a chicken carcass.</title>
        <authorList>
            <person name="Vieira T.R."/>
            <person name="Oliviera E.F.C."/>
            <person name="Silva N.M.V."/>
            <person name="Sambrano G.E."/>
            <person name="Cibulski S.P."/>
            <person name="Cardoso M.R.I."/>
        </authorList>
    </citation>
    <scope>NUCLEOTIDE SEQUENCE [LARGE SCALE GENOMIC DNA]</scope>
    <source>
        <strain evidence="7 8">25_K</strain>
    </source>
</reference>
<evidence type="ECO:0000256" key="4">
    <source>
        <dbReference type="ARBA" id="ARBA00023136"/>
    </source>
</evidence>
<evidence type="ECO:0000313" key="7">
    <source>
        <dbReference type="EMBL" id="MWK55432.1"/>
    </source>
</evidence>
<comment type="subcellular location">
    <subcellularLocation>
        <location evidence="1">Membrane</location>
        <topology evidence="1">Multi-pass membrane protein</topology>
    </subcellularLocation>
</comment>
<name>A0A7X3KTP4_9GAMM</name>
<evidence type="ECO:0000256" key="1">
    <source>
        <dbReference type="ARBA" id="ARBA00004141"/>
    </source>
</evidence>
<comment type="caution">
    <text evidence="7">The sequence shown here is derived from an EMBL/GenBank/DDBJ whole genome shotgun (WGS) entry which is preliminary data.</text>
</comment>
<keyword evidence="4 5" id="KW-0472">Membrane</keyword>
<keyword evidence="2 5" id="KW-0812">Transmembrane</keyword>
<sequence>MLAHLSILLWLPDMEVSRTRMLLLRGIAFTLDIALIAGLVALLYLPTRQVLAAILPAALYFPLCEWLLRGFTPGKWICRIRVIAPNGEPPHLTQVLIRSAFRLVETNPFLLGGLPAAVVFIWSRQAQRMGDMWAFTFVIPVSDLARIRQRIAEMEDAPPPQPES</sequence>
<evidence type="ECO:0000259" key="6">
    <source>
        <dbReference type="Pfam" id="PF06271"/>
    </source>
</evidence>
<evidence type="ECO:0000256" key="2">
    <source>
        <dbReference type="ARBA" id="ARBA00022692"/>
    </source>
</evidence>
<organism evidence="7 8">
    <name type="scientific">Metapseudomonas otitidis</name>
    <dbReference type="NCBI Taxonomy" id="319939"/>
    <lineage>
        <taxon>Bacteria</taxon>
        <taxon>Pseudomonadati</taxon>
        <taxon>Pseudomonadota</taxon>
        <taxon>Gammaproteobacteria</taxon>
        <taxon>Pseudomonadales</taxon>
        <taxon>Pseudomonadaceae</taxon>
        <taxon>Metapseudomonas</taxon>
    </lineage>
</organism>
<dbReference type="PANTHER" id="PTHR38480">
    <property type="entry name" value="SLR0254 PROTEIN"/>
    <property type="match status" value="1"/>
</dbReference>
<dbReference type="Proteomes" id="UP000461288">
    <property type="component" value="Unassembled WGS sequence"/>
</dbReference>
<accession>A0A7X3KTP4</accession>
<dbReference type="GO" id="GO:0016020">
    <property type="term" value="C:membrane"/>
    <property type="evidence" value="ECO:0007669"/>
    <property type="project" value="UniProtKB-SubCell"/>
</dbReference>
<proteinExistence type="predicted"/>
<evidence type="ECO:0000256" key="5">
    <source>
        <dbReference type="SAM" id="Phobius"/>
    </source>
</evidence>
<dbReference type="Pfam" id="PF06271">
    <property type="entry name" value="RDD"/>
    <property type="match status" value="1"/>
</dbReference>
<dbReference type="EMBL" id="WTFN01000009">
    <property type="protein sequence ID" value="MWK55432.1"/>
    <property type="molecule type" value="Genomic_DNA"/>
</dbReference>
<gene>
    <name evidence="7" type="ORF">GO594_05565</name>
</gene>
<feature type="domain" description="RDD" evidence="6">
    <location>
        <begin position="37"/>
        <end position="134"/>
    </location>
</feature>
<feature type="transmembrane region" description="Helical" evidence="5">
    <location>
        <begin position="21"/>
        <end position="44"/>
    </location>
</feature>
<dbReference type="RefSeq" id="WP_044412945.1">
    <property type="nucleotide sequence ID" value="NZ_WTFN01000009.1"/>
</dbReference>
<evidence type="ECO:0000313" key="8">
    <source>
        <dbReference type="Proteomes" id="UP000461288"/>
    </source>
</evidence>
<dbReference type="AlphaFoldDB" id="A0A7X3KTP4"/>
<dbReference type="InterPro" id="IPR010432">
    <property type="entry name" value="RDD"/>
</dbReference>
<dbReference type="PANTHER" id="PTHR38480:SF1">
    <property type="entry name" value="SLR0254 PROTEIN"/>
    <property type="match status" value="1"/>
</dbReference>
<evidence type="ECO:0000256" key="3">
    <source>
        <dbReference type="ARBA" id="ARBA00022989"/>
    </source>
</evidence>
<keyword evidence="3 5" id="KW-1133">Transmembrane helix</keyword>